<evidence type="ECO:0000313" key="1">
    <source>
        <dbReference type="EMBL" id="CEN33847.1"/>
    </source>
</evidence>
<protein>
    <submittedName>
        <fullName evidence="1">Uncharacterized protein</fullName>
    </submittedName>
</protein>
<evidence type="ECO:0000313" key="2">
    <source>
        <dbReference type="Proteomes" id="UP000044026"/>
    </source>
</evidence>
<reference evidence="1 2" key="1">
    <citation type="submission" date="2015-01" db="EMBL/GenBank/DDBJ databases">
        <authorList>
            <person name="Xiang T."/>
            <person name="Song Y."/>
            <person name="Huang L."/>
            <person name="Wang B."/>
            <person name="Wu P."/>
        </authorList>
    </citation>
    <scope>NUCLEOTIDE SEQUENCE [LARGE SCALE GENOMIC DNA]</scope>
    <source>
        <strain evidence="1 2">Cc12</strain>
    </source>
</reference>
<name>A0A0B7H7F5_9FLAO</name>
<dbReference type="EMBL" id="CDOE01000043">
    <property type="protein sequence ID" value="CEN33847.1"/>
    <property type="molecule type" value="Genomic_DNA"/>
</dbReference>
<organism evidence="1 2">
    <name type="scientific">Capnocytophaga canimorsus</name>
    <dbReference type="NCBI Taxonomy" id="28188"/>
    <lineage>
        <taxon>Bacteria</taxon>
        <taxon>Pseudomonadati</taxon>
        <taxon>Bacteroidota</taxon>
        <taxon>Flavobacteriia</taxon>
        <taxon>Flavobacteriales</taxon>
        <taxon>Flavobacteriaceae</taxon>
        <taxon>Capnocytophaga</taxon>
    </lineage>
</organism>
<proteinExistence type="predicted"/>
<gene>
    <name evidence="1" type="ORF">CCAN12_480002</name>
</gene>
<accession>A0A0B7H7F5</accession>
<dbReference type="AlphaFoldDB" id="A0A0B7H7F5"/>
<sequence>MEKLSFELNIPDGDWGKYFILLTDQSSGASRRGLPFILIGEIGTENPERPLIMSKPQCLP</sequence>
<dbReference type="Proteomes" id="UP000044026">
    <property type="component" value="Unassembled WGS sequence"/>
</dbReference>